<evidence type="ECO:0000313" key="2">
    <source>
        <dbReference type="EMBL" id="KRX07374.1"/>
    </source>
</evidence>
<name>A0A0V0QYR7_PSEPJ</name>
<dbReference type="AlphaFoldDB" id="A0A0V0QYR7"/>
<dbReference type="InParanoid" id="A0A0V0QYR7"/>
<evidence type="ECO:0000256" key="1">
    <source>
        <dbReference type="SAM" id="MobiDB-lite"/>
    </source>
</evidence>
<keyword evidence="3" id="KW-1185">Reference proteome</keyword>
<feature type="region of interest" description="Disordered" evidence="1">
    <location>
        <begin position="43"/>
        <end position="74"/>
    </location>
</feature>
<feature type="compositionally biased region" description="Low complexity" evidence="1">
    <location>
        <begin position="60"/>
        <end position="71"/>
    </location>
</feature>
<comment type="caution">
    <text evidence="2">The sequence shown here is derived from an EMBL/GenBank/DDBJ whole genome shotgun (WGS) entry which is preliminary data.</text>
</comment>
<evidence type="ECO:0000313" key="3">
    <source>
        <dbReference type="Proteomes" id="UP000054937"/>
    </source>
</evidence>
<sequence>MRKREAKAQKLQNQFKENVKDPNNLVELKKKEAEELRLAQIEQGIISDNQKEENLESEDSFSGSDSEPSIDGLDTDTYKKVMFKSFTVAQKKKKRKRNQCGYSRV</sequence>
<accession>A0A0V0QYR7</accession>
<dbReference type="Proteomes" id="UP000054937">
    <property type="component" value="Unassembled WGS sequence"/>
</dbReference>
<protein>
    <submittedName>
        <fullName evidence="2">Uncharacterized protein</fullName>
    </submittedName>
</protein>
<organism evidence="2 3">
    <name type="scientific">Pseudocohnilembus persalinus</name>
    <name type="common">Ciliate</name>
    <dbReference type="NCBI Taxonomy" id="266149"/>
    <lineage>
        <taxon>Eukaryota</taxon>
        <taxon>Sar</taxon>
        <taxon>Alveolata</taxon>
        <taxon>Ciliophora</taxon>
        <taxon>Intramacronucleata</taxon>
        <taxon>Oligohymenophorea</taxon>
        <taxon>Scuticociliatia</taxon>
        <taxon>Philasterida</taxon>
        <taxon>Pseudocohnilembidae</taxon>
        <taxon>Pseudocohnilembus</taxon>
    </lineage>
</organism>
<gene>
    <name evidence="2" type="ORF">PPERSA_06989</name>
</gene>
<reference evidence="2 3" key="1">
    <citation type="journal article" date="2015" name="Sci. Rep.">
        <title>Genome of the facultative scuticociliatosis pathogen Pseudocohnilembus persalinus provides insight into its virulence through horizontal gene transfer.</title>
        <authorList>
            <person name="Xiong J."/>
            <person name="Wang G."/>
            <person name="Cheng J."/>
            <person name="Tian M."/>
            <person name="Pan X."/>
            <person name="Warren A."/>
            <person name="Jiang C."/>
            <person name="Yuan D."/>
            <person name="Miao W."/>
        </authorList>
    </citation>
    <scope>NUCLEOTIDE SEQUENCE [LARGE SCALE GENOMIC DNA]</scope>
    <source>
        <strain evidence="2">36N120E</strain>
    </source>
</reference>
<dbReference type="EMBL" id="LDAU01000084">
    <property type="protein sequence ID" value="KRX07374.1"/>
    <property type="molecule type" value="Genomic_DNA"/>
</dbReference>
<proteinExistence type="predicted"/>